<dbReference type="SUPFAM" id="SSF52540">
    <property type="entry name" value="P-loop containing nucleoside triphosphate hydrolases"/>
    <property type="match status" value="1"/>
</dbReference>
<dbReference type="GO" id="GO:0003677">
    <property type="term" value="F:DNA binding"/>
    <property type="evidence" value="ECO:0007669"/>
    <property type="project" value="InterPro"/>
</dbReference>
<proteinExistence type="predicted"/>
<dbReference type="Proteomes" id="UP000612899">
    <property type="component" value="Unassembled WGS sequence"/>
</dbReference>
<evidence type="ECO:0000259" key="2">
    <source>
        <dbReference type="SMART" id="SM00530"/>
    </source>
</evidence>
<dbReference type="InterPro" id="IPR011990">
    <property type="entry name" value="TPR-like_helical_dom_sf"/>
</dbReference>
<keyword evidence="1" id="KW-0802">TPR repeat</keyword>
<dbReference type="PRINTS" id="PR00364">
    <property type="entry name" value="DISEASERSIST"/>
</dbReference>
<dbReference type="InterPro" id="IPR002182">
    <property type="entry name" value="NB-ARC"/>
</dbReference>
<dbReference type="PROSITE" id="PS50005">
    <property type="entry name" value="TPR"/>
    <property type="match status" value="2"/>
</dbReference>
<dbReference type="Pfam" id="PF00931">
    <property type="entry name" value="NB-ARC"/>
    <property type="match status" value="1"/>
</dbReference>
<dbReference type="Gene3D" id="1.25.40.10">
    <property type="entry name" value="Tetratricopeptide repeat domain"/>
    <property type="match status" value="2"/>
</dbReference>
<feature type="domain" description="HTH cro/C1-type" evidence="2">
    <location>
        <begin position="22"/>
        <end position="84"/>
    </location>
</feature>
<dbReference type="PANTHER" id="PTHR47691:SF3">
    <property type="entry name" value="HTH-TYPE TRANSCRIPTIONAL REGULATOR RV0890C-RELATED"/>
    <property type="match status" value="1"/>
</dbReference>
<accession>A0A8J3Q4H6</accession>
<comment type="caution">
    <text evidence="3">The sequence shown here is derived from an EMBL/GenBank/DDBJ whole genome shotgun (WGS) entry which is preliminary data.</text>
</comment>
<dbReference type="InterPro" id="IPR019734">
    <property type="entry name" value="TPR_rpt"/>
</dbReference>
<dbReference type="RefSeq" id="WP_203907687.1">
    <property type="nucleotide sequence ID" value="NZ_BONY01000009.1"/>
</dbReference>
<dbReference type="Gene3D" id="1.10.260.40">
    <property type="entry name" value="lambda repressor-like DNA-binding domains"/>
    <property type="match status" value="1"/>
</dbReference>
<dbReference type="CDD" id="cd00093">
    <property type="entry name" value="HTH_XRE"/>
    <property type="match status" value="1"/>
</dbReference>
<feature type="repeat" description="TPR" evidence="1">
    <location>
        <begin position="706"/>
        <end position="739"/>
    </location>
</feature>
<reference evidence="3" key="1">
    <citation type="submission" date="2021-01" db="EMBL/GenBank/DDBJ databases">
        <title>Whole genome shotgun sequence of Rhizocola hellebori NBRC 109834.</title>
        <authorList>
            <person name="Komaki H."/>
            <person name="Tamura T."/>
        </authorList>
    </citation>
    <scope>NUCLEOTIDE SEQUENCE</scope>
    <source>
        <strain evidence="3">NBRC 109834</strain>
    </source>
</reference>
<gene>
    <name evidence="3" type="ORF">Rhe02_18500</name>
</gene>
<dbReference type="SUPFAM" id="SSF47413">
    <property type="entry name" value="lambda repressor-like DNA-binding domains"/>
    <property type="match status" value="1"/>
</dbReference>
<dbReference type="EMBL" id="BONY01000009">
    <property type="protein sequence ID" value="GIH03783.1"/>
    <property type="molecule type" value="Genomic_DNA"/>
</dbReference>
<dbReference type="PANTHER" id="PTHR47691">
    <property type="entry name" value="REGULATOR-RELATED"/>
    <property type="match status" value="1"/>
</dbReference>
<dbReference type="InterPro" id="IPR001387">
    <property type="entry name" value="Cro/C1-type_HTH"/>
</dbReference>
<dbReference type="AlphaFoldDB" id="A0A8J3Q4H6"/>
<evidence type="ECO:0000313" key="4">
    <source>
        <dbReference type="Proteomes" id="UP000612899"/>
    </source>
</evidence>
<dbReference type="InterPro" id="IPR027417">
    <property type="entry name" value="P-loop_NTPase"/>
</dbReference>
<dbReference type="Pfam" id="PF13424">
    <property type="entry name" value="TPR_12"/>
    <property type="match status" value="2"/>
</dbReference>
<dbReference type="GO" id="GO:0043531">
    <property type="term" value="F:ADP binding"/>
    <property type="evidence" value="ECO:0007669"/>
    <property type="project" value="InterPro"/>
</dbReference>
<organism evidence="3 4">
    <name type="scientific">Rhizocola hellebori</name>
    <dbReference type="NCBI Taxonomy" id="1392758"/>
    <lineage>
        <taxon>Bacteria</taxon>
        <taxon>Bacillati</taxon>
        <taxon>Actinomycetota</taxon>
        <taxon>Actinomycetes</taxon>
        <taxon>Micromonosporales</taxon>
        <taxon>Micromonosporaceae</taxon>
        <taxon>Rhizocola</taxon>
    </lineage>
</organism>
<dbReference type="SUPFAM" id="SSF48452">
    <property type="entry name" value="TPR-like"/>
    <property type="match status" value="2"/>
</dbReference>
<dbReference type="Pfam" id="PF13560">
    <property type="entry name" value="HTH_31"/>
    <property type="match status" value="1"/>
</dbReference>
<dbReference type="Gene3D" id="3.40.50.300">
    <property type="entry name" value="P-loop containing nucleotide triphosphate hydrolases"/>
    <property type="match status" value="1"/>
</dbReference>
<name>A0A8J3Q4H6_9ACTN</name>
<dbReference type="InterPro" id="IPR010982">
    <property type="entry name" value="Lambda_DNA-bd_dom_sf"/>
</dbReference>
<dbReference type="SMART" id="SM00530">
    <property type="entry name" value="HTH_XRE"/>
    <property type="match status" value="1"/>
</dbReference>
<evidence type="ECO:0000256" key="1">
    <source>
        <dbReference type="PROSITE-ProRule" id="PRU00339"/>
    </source>
</evidence>
<protein>
    <recommendedName>
        <fullName evidence="2">HTH cro/C1-type domain-containing protein</fullName>
    </recommendedName>
</protein>
<dbReference type="Pfam" id="PF13374">
    <property type="entry name" value="TPR_10"/>
    <property type="match status" value="1"/>
</dbReference>
<evidence type="ECO:0000313" key="3">
    <source>
        <dbReference type="EMBL" id="GIH03783.1"/>
    </source>
</evidence>
<keyword evidence="4" id="KW-1185">Reference proteome</keyword>
<dbReference type="SMART" id="SM00028">
    <property type="entry name" value="TPR"/>
    <property type="match status" value="5"/>
</dbReference>
<feature type="repeat" description="TPR" evidence="1">
    <location>
        <begin position="666"/>
        <end position="699"/>
    </location>
</feature>
<sequence>MAAQTGEIDPHGVSSLEELAALLRQLRRREARHRGTPELTYRELAEQTGWSHGIIGQYLTGKVLPPTDRFDALIRLLGAGPSEQGALATARDRVEEWRRVPASPGRAPHPIPRQLPAALRHFAGRAGDLKELDDAATHGVLTIDGMAGIGKTALVVHWAHQSVDRFPDGQLYVNLRGFDAGGPLPAEDAVRGFLDALGVPARRLPPDPDAQVSLYRTLLADRRVLVVLDNARDAEQVRPLLPGSPSAVVIVTSRNRLTDLVAAQDARPWTLGLLSEGEARELLAHRLGGQRLGSEPGAVERIVAGCAGLPLALCLVAAGAATRPQLSLASVVDELNVSDGVRAVFSWSYRTLDPAAATGYRLLGLHPGPEITLEAAAALGAVGPAQARARLTELVHANLLIDLAPGRYTLHDLLRVHAAEMCQATDSEASRKAATRRLLEHYRYTAAAAMQTLFRADQQARRLLGPPSVAVAPVDTEELATDWLAAEMSNVVAVCGQAVEHGWIDEVVDLSVTVANYLQTRRHFGLAIALHSKALHAAGEQHADRASMLTNLGMAHWRLGQPGEAFDLLSRALTGHRQTGDRSSEGYTLSLLGIVHDILGRHREALEHLRQSLAVYKELGVRGGEAGQLVNIAVSHTRHGEHEEAARHLERAVAIGREIGSRNLEGTALTNLGDVYCCLGRHDEALQELERALTIHRENHNRSFEGETLVSLGVVYREQRHFAEALDHLDRALAIAREIDDVWLTTRNLNSAGETLCVMADADLALTRHEEALELAAQIGDTVELARAHQGIANARAAQAAAAATTAPIVSTGSYAPVENHR</sequence>